<dbReference type="PANTHER" id="PTHR33908">
    <property type="entry name" value="MANNOSYLTRANSFERASE YKCB-RELATED"/>
    <property type="match status" value="1"/>
</dbReference>
<reference evidence="10" key="1">
    <citation type="submission" date="2018-05" db="EMBL/GenBank/DDBJ databases">
        <authorList>
            <person name="Lanie J.A."/>
            <person name="Ng W.-L."/>
            <person name="Kazmierczak K.M."/>
            <person name="Andrzejewski T.M."/>
            <person name="Davidsen T.M."/>
            <person name="Wayne K.J."/>
            <person name="Tettelin H."/>
            <person name="Glass J.I."/>
            <person name="Rusch D."/>
            <person name="Podicherti R."/>
            <person name="Tsui H.-C.T."/>
            <person name="Winkler M.E."/>
        </authorList>
    </citation>
    <scope>NUCLEOTIDE SEQUENCE</scope>
</reference>
<sequence>VALIQNFLKTHFALIFLIPFSFLLVFTGLDDTVLQVDEGIDTFISTTILKYGYPKHSDGTHYSMAEGDAFDGIFLYRTWAPYYLQSISLQLFGQNTFSARFPFAILGVFSIWSLYSFTLRWTNRKTIAFVASLLLATSVPALLYFRTARYVAIPILLTPLLLRFYIPIFDKEKWNPVPLTLVSIIYFHTMYVE</sequence>
<evidence type="ECO:0000256" key="2">
    <source>
        <dbReference type="ARBA" id="ARBA00022475"/>
    </source>
</evidence>
<organism evidence="10">
    <name type="scientific">marine metagenome</name>
    <dbReference type="NCBI Taxonomy" id="408172"/>
    <lineage>
        <taxon>unclassified sequences</taxon>
        <taxon>metagenomes</taxon>
        <taxon>ecological metagenomes</taxon>
    </lineage>
</organism>
<proteinExistence type="predicted"/>
<dbReference type="AlphaFoldDB" id="A0A381ZD52"/>
<feature type="non-terminal residue" evidence="10">
    <location>
        <position position="1"/>
    </location>
</feature>
<feature type="domain" description="Glycosyltransferase RgtA/B/C/D-like" evidence="9">
    <location>
        <begin position="81"/>
        <end position="175"/>
    </location>
</feature>
<evidence type="ECO:0000256" key="1">
    <source>
        <dbReference type="ARBA" id="ARBA00004651"/>
    </source>
</evidence>
<dbReference type="InterPro" id="IPR038731">
    <property type="entry name" value="RgtA/B/C-like"/>
</dbReference>
<keyword evidence="2" id="KW-1003">Cell membrane</keyword>
<evidence type="ECO:0000256" key="7">
    <source>
        <dbReference type="ARBA" id="ARBA00023136"/>
    </source>
</evidence>
<evidence type="ECO:0000313" key="10">
    <source>
        <dbReference type="EMBL" id="SVA86871.1"/>
    </source>
</evidence>
<dbReference type="InterPro" id="IPR050297">
    <property type="entry name" value="LipidA_mod_glycosyltrf_83"/>
</dbReference>
<keyword evidence="6 8" id="KW-1133">Transmembrane helix</keyword>
<keyword evidence="4" id="KW-0808">Transferase</keyword>
<gene>
    <name evidence="10" type="ORF">METZ01_LOCUS139725</name>
</gene>
<keyword evidence="5 8" id="KW-0812">Transmembrane</keyword>
<evidence type="ECO:0000256" key="3">
    <source>
        <dbReference type="ARBA" id="ARBA00022676"/>
    </source>
</evidence>
<dbReference type="PANTHER" id="PTHR33908:SF3">
    <property type="entry name" value="UNDECAPRENYL PHOSPHATE-ALPHA-4-AMINO-4-DEOXY-L-ARABINOSE ARABINOSYL TRANSFERASE"/>
    <property type="match status" value="1"/>
</dbReference>
<feature type="non-terminal residue" evidence="10">
    <location>
        <position position="193"/>
    </location>
</feature>
<evidence type="ECO:0000256" key="4">
    <source>
        <dbReference type="ARBA" id="ARBA00022679"/>
    </source>
</evidence>
<dbReference type="EMBL" id="UINC01020764">
    <property type="protein sequence ID" value="SVA86871.1"/>
    <property type="molecule type" value="Genomic_DNA"/>
</dbReference>
<dbReference type="GO" id="GO:0016763">
    <property type="term" value="F:pentosyltransferase activity"/>
    <property type="evidence" value="ECO:0007669"/>
    <property type="project" value="TreeGrafter"/>
</dbReference>
<protein>
    <recommendedName>
        <fullName evidence="9">Glycosyltransferase RgtA/B/C/D-like domain-containing protein</fullName>
    </recommendedName>
</protein>
<keyword evidence="7 8" id="KW-0472">Membrane</keyword>
<feature type="transmembrane region" description="Helical" evidence="8">
    <location>
        <begin position="12"/>
        <end position="29"/>
    </location>
</feature>
<name>A0A381ZD52_9ZZZZ</name>
<feature type="transmembrane region" description="Helical" evidence="8">
    <location>
        <begin position="97"/>
        <end position="115"/>
    </location>
</feature>
<comment type="subcellular location">
    <subcellularLocation>
        <location evidence="1">Cell membrane</location>
        <topology evidence="1">Multi-pass membrane protein</topology>
    </subcellularLocation>
</comment>
<dbReference type="GO" id="GO:0005886">
    <property type="term" value="C:plasma membrane"/>
    <property type="evidence" value="ECO:0007669"/>
    <property type="project" value="UniProtKB-SubCell"/>
</dbReference>
<evidence type="ECO:0000256" key="5">
    <source>
        <dbReference type="ARBA" id="ARBA00022692"/>
    </source>
</evidence>
<feature type="transmembrane region" description="Helical" evidence="8">
    <location>
        <begin position="127"/>
        <end position="145"/>
    </location>
</feature>
<evidence type="ECO:0000259" key="9">
    <source>
        <dbReference type="Pfam" id="PF13231"/>
    </source>
</evidence>
<dbReference type="GO" id="GO:0008610">
    <property type="term" value="P:lipid biosynthetic process"/>
    <property type="evidence" value="ECO:0007669"/>
    <property type="project" value="UniProtKB-ARBA"/>
</dbReference>
<evidence type="ECO:0000256" key="6">
    <source>
        <dbReference type="ARBA" id="ARBA00022989"/>
    </source>
</evidence>
<dbReference type="GO" id="GO:0010041">
    <property type="term" value="P:response to iron(III) ion"/>
    <property type="evidence" value="ECO:0007669"/>
    <property type="project" value="TreeGrafter"/>
</dbReference>
<keyword evidence="3" id="KW-0328">Glycosyltransferase</keyword>
<feature type="transmembrane region" description="Helical" evidence="8">
    <location>
        <begin position="151"/>
        <end position="169"/>
    </location>
</feature>
<evidence type="ECO:0000256" key="8">
    <source>
        <dbReference type="SAM" id="Phobius"/>
    </source>
</evidence>
<dbReference type="Pfam" id="PF13231">
    <property type="entry name" value="PMT_2"/>
    <property type="match status" value="1"/>
</dbReference>
<accession>A0A381ZD52</accession>